<feature type="domain" description="UspA" evidence="3">
    <location>
        <begin position="141"/>
        <end position="266"/>
    </location>
</feature>
<organism evidence="4 5">
    <name type="scientific">Geodermatophilus arenarius</name>
    <dbReference type="NCBI Taxonomy" id="1137990"/>
    <lineage>
        <taxon>Bacteria</taxon>
        <taxon>Bacillati</taxon>
        <taxon>Actinomycetota</taxon>
        <taxon>Actinomycetes</taxon>
        <taxon>Geodermatophilales</taxon>
        <taxon>Geodermatophilaceae</taxon>
        <taxon>Geodermatophilus</taxon>
    </lineage>
</organism>
<evidence type="ECO:0000259" key="3">
    <source>
        <dbReference type="Pfam" id="PF00582"/>
    </source>
</evidence>
<name>A0ABV9LRU2_9ACTN</name>
<dbReference type="PANTHER" id="PTHR46268">
    <property type="entry name" value="STRESS RESPONSE PROTEIN NHAX"/>
    <property type="match status" value="1"/>
</dbReference>
<sequence length="287" mass="28643">MTSRLAPVVAAVGPDRSAPAVAAAAADRAHRELRPLLLVAAVEGAHDPGRAHDGPWHRALARLDVLRRDLTARAPATPVRTVVRTGPASGVLREESAGAAVLVLGTGPAAGGLGPVARDLLASAACPVLAVPPGATGGSEVVAGVEGTAGTTAVLAAAALEAGTRGCPLRVVHAWPGGGALGGAAVPAAVAEAERRLVETHAARLHEGWPAVPVTVDVREGDPAPALVRLSRDAGLLVLGRPRTPAGPALVEAVAGHARCPVLVVPAPPPPRPDDARRRRAAVAPAR</sequence>
<dbReference type="PANTHER" id="PTHR46268:SF6">
    <property type="entry name" value="UNIVERSAL STRESS PROTEIN UP12"/>
    <property type="match status" value="1"/>
</dbReference>
<comment type="similarity">
    <text evidence="1">Belongs to the universal stress protein A family.</text>
</comment>
<feature type="region of interest" description="Disordered" evidence="2">
    <location>
        <begin position="266"/>
        <end position="287"/>
    </location>
</feature>
<keyword evidence="5" id="KW-1185">Reference proteome</keyword>
<dbReference type="EMBL" id="JBHSGR010000034">
    <property type="protein sequence ID" value="MFC4696037.1"/>
    <property type="molecule type" value="Genomic_DNA"/>
</dbReference>
<dbReference type="Proteomes" id="UP001596025">
    <property type="component" value="Unassembled WGS sequence"/>
</dbReference>
<dbReference type="Gene3D" id="3.40.50.620">
    <property type="entry name" value="HUPs"/>
    <property type="match status" value="2"/>
</dbReference>
<evidence type="ECO:0000256" key="2">
    <source>
        <dbReference type="SAM" id="MobiDB-lite"/>
    </source>
</evidence>
<evidence type="ECO:0000313" key="4">
    <source>
        <dbReference type="EMBL" id="MFC4696037.1"/>
    </source>
</evidence>
<evidence type="ECO:0000256" key="1">
    <source>
        <dbReference type="ARBA" id="ARBA00008791"/>
    </source>
</evidence>
<protein>
    <submittedName>
        <fullName evidence="4">Universal stress protein</fullName>
    </submittedName>
</protein>
<feature type="domain" description="UspA" evidence="3">
    <location>
        <begin position="8"/>
        <end position="132"/>
    </location>
</feature>
<gene>
    <name evidence="4" type="ORF">ACFO3M_21740</name>
</gene>
<dbReference type="InterPro" id="IPR014729">
    <property type="entry name" value="Rossmann-like_a/b/a_fold"/>
</dbReference>
<dbReference type="RefSeq" id="WP_387993992.1">
    <property type="nucleotide sequence ID" value="NZ_JBHSGR010000034.1"/>
</dbReference>
<dbReference type="SUPFAM" id="SSF52402">
    <property type="entry name" value="Adenine nucleotide alpha hydrolases-like"/>
    <property type="match status" value="2"/>
</dbReference>
<accession>A0ABV9LRU2</accession>
<dbReference type="Pfam" id="PF00582">
    <property type="entry name" value="Usp"/>
    <property type="match status" value="2"/>
</dbReference>
<dbReference type="InterPro" id="IPR006016">
    <property type="entry name" value="UspA"/>
</dbReference>
<evidence type="ECO:0000313" key="5">
    <source>
        <dbReference type="Proteomes" id="UP001596025"/>
    </source>
</evidence>
<comment type="caution">
    <text evidence="4">The sequence shown here is derived from an EMBL/GenBank/DDBJ whole genome shotgun (WGS) entry which is preliminary data.</text>
</comment>
<reference evidence="5" key="1">
    <citation type="journal article" date="2019" name="Int. J. Syst. Evol. Microbiol.">
        <title>The Global Catalogue of Microorganisms (GCM) 10K type strain sequencing project: providing services to taxonomists for standard genome sequencing and annotation.</title>
        <authorList>
            <consortium name="The Broad Institute Genomics Platform"/>
            <consortium name="The Broad Institute Genome Sequencing Center for Infectious Disease"/>
            <person name="Wu L."/>
            <person name="Ma J."/>
        </authorList>
    </citation>
    <scope>NUCLEOTIDE SEQUENCE [LARGE SCALE GENOMIC DNA]</scope>
    <source>
        <strain evidence="5">CCUG 62763</strain>
    </source>
</reference>
<proteinExistence type="inferred from homology"/>